<reference evidence="2 3" key="1">
    <citation type="submission" date="2017-03" db="EMBL/GenBank/DDBJ databases">
        <title>Comparative genomics of the toxic Baltic Sea cyanobacteria Nodularia spumigena UHCC 0039 and its response on varying salinity.</title>
        <authorList>
            <person name="Teikari J.E."/>
        </authorList>
    </citation>
    <scope>NUCLEOTIDE SEQUENCE [LARGE SCALE GENOMIC DNA]</scope>
    <source>
        <strain evidence="2 3">UHCC 0039</strain>
    </source>
</reference>
<dbReference type="SMART" id="SM00320">
    <property type="entry name" value="WD40"/>
    <property type="match status" value="1"/>
</dbReference>
<dbReference type="Pfam" id="PF00400">
    <property type="entry name" value="WD40"/>
    <property type="match status" value="1"/>
</dbReference>
<evidence type="ECO:0000313" key="3">
    <source>
        <dbReference type="Proteomes" id="UP000244056"/>
    </source>
</evidence>
<evidence type="ECO:0000313" key="2">
    <source>
        <dbReference type="EMBL" id="AVZ29955.1"/>
    </source>
</evidence>
<proteinExistence type="predicted"/>
<feature type="repeat" description="WD" evidence="1">
    <location>
        <begin position="24"/>
        <end position="58"/>
    </location>
</feature>
<dbReference type="EMBL" id="CP020114">
    <property type="protein sequence ID" value="AVZ29955.1"/>
    <property type="molecule type" value="Genomic_DNA"/>
</dbReference>
<sequence length="58" mass="6068">MIQALPATPVSDNQAKDLVFVGTLKGHENKVLSVAFSPNGQILAAGSGDKTITLFPCR</sequence>
<accession>A0A2S0Q5F9</accession>
<dbReference type="RefSeq" id="WP_006198269.1">
    <property type="nucleotide sequence ID" value="NZ_CAWNZE010000001.1"/>
</dbReference>
<evidence type="ECO:0000256" key="1">
    <source>
        <dbReference type="PROSITE-ProRule" id="PRU00221"/>
    </source>
</evidence>
<organism evidence="2 3">
    <name type="scientific">Nodularia spumigena UHCC 0039</name>
    <dbReference type="NCBI Taxonomy" id="1914872"/>
    <lineage>
        <taxon>Bacteria</taxon>
        <taxon>Bacillati</taxon>
        <taxon>Cyanobacteriota</taxon>
        <taxon>Cyanophyceae</taxon>
        <taxon>Nostocales</taxon>
        <taxon>Nodulariaceae</taxon>
        <taxon>Nodularia</taxon>
    </lineage>
</organism>
<dbReference type="PROSITE" id="PS50294">
    <property type="entry name" value="WD_REPEATS_REGION"/>
    <property type="match status" value="1"/>
</dbReference>
<dbReference type="KEGG" id="nsp:BMF81_01005"/>
<name>A0A2S0Q5F9_NODSP</name>
<gene>
    <name evidence="2" type="ORF">BMF81_01005</name>
</gene>
<protein>
    <submittedName>
        <fullName evidence="2">Uncharacterized protein</fullName>
    </submittedName>
</protein>
<dbReference type="InterPro" id="IPR015943">
    <property type="entry name" value="WD40/YVTN_repeat-like_dom_sf"/>
</dbReference>
<keyword evidence="1" id="KW-0853">WD repeat</keyword>
<dbReference type="InterPro" id="IPR036322">
    <property type="entry name" value="WD40_repeat_dom_sf"/>
</dbReference>
<dbReference type="SUPFAM" id="SSF50978">
    <property type="entry name" value="WD40 repeat-like"/>
    <property type="match status" value="1"/>
</dbReference>
<dbReference type="Gene3D" id="2.130.10.10">
    <property type="entry name" value="YVTN repeat-like/Quinoprotein amine dehydrogenase"/>
    <property type="match status" value="1"/>
</dbReference>
<dbReference type="GeneID" id="78016384"/>
<dbReference type="AlphaFoldDB" id="A0A2S0Q5F9"/>
<dbReference type="InterPro" id="IPR001680">
    <property type="entry name" value="WD40_rpt"/>
</dbReference>
<dbReference type="PROSITE" id="PS50082">
    <property type="entry name" value="WD_REPEATS_2"/>
    <property type="match status" value="1"/>
</dbReference>
<dbReference type="Proteomes" id="UP000244056">
    <property type="component" value="Chromosome"/>
</dbReference>